<protein>
    <submittedName>
        <fullName evidence="1">Histidine biosynthesis protein</fullName>
    </submittedName>
</protein>
<dbReference type="InterPro" id="IPR011060">
    <property type="entry name" value="RibuloseP-bd_barrel"/>
</dbReference>
<dbReference type="SUPFAM" id="SSF51366">
    <property type="entry name" value="Ribulose-phoshate binding barrel"/>
    <property type="match status" value="1"/>
</dbReference>
<name>A0A9X5GRI6_9FIRM</name>
<proteinExistence type="predicted"/>
<dbReference type="AlphaFoldDB" id="A0A9X5GRI6"/>
<accession>A0A9X5GRI6</accession>
<evidence type="ECO:0000313" key="1">
    <source>
        <dbReference type="EMBL" id="NBJ91137.1"/>
    </source>
</evidence>
<dbReference type="RefSeq" id="WP_160558230.1">
    <property type="nucleotide sequence ID" value="NZ_QZDT01000001.1"/>
</dbReference>
<dbReference type="Gene3D" id="3.20.20.70">
    <property type="entry name" value="Aldolase class I"/>
    <property type="match status" value="1"/>
</dbReference>
<keyword evidence="2" id="KW-1185">Reference proteome</keyword>
<dbReference type="EMBL" id="QZDT01000001">
    <property type="protein sequence ID" value="NBJ91137.1"/>
    <property type="molecule type" value="Genomic_DNA"/>
</dbReference>
<sequence>MYTNDMARKMSAAMNKVKMAIKAGGGHTVLSTGITGDDARMAKAVVDAGIKMLEPNHPAVALARGYKGVTTMHEAEQVRYGITVAQMAEVTQGVRNVVGKDIYITTGIPGGFTEILPMPLTDEDFLMMARAGADGLHTHKSSLYDLEELVKKAHKYGLCVDAYIGLPTDLHTFGISAEKPEEVAHLARQMEEIGTDMIGLMTGMSYEGIDAGQIPQVLKERLCAMVEAVKVPTLAEGGINIDNFRAFKDTGVNILVIGTAIDGMAGKAVAAAAREFLNI</sequence>
<dbReference type="OrthoDB" id="6588821at2"/>
<dbReference type="Proteomes" id="UP001154420">
    <property type="component" value="Unassembled WGS sequence"/>
</dbReference>
<dbReference type="InterPro" id="IPR013785">
    <property type="entry name" value="Aldolase_TIM"/>
</dbReference>
<reference evidence="1" key="1">
    <citation type="submission" date="2018-09" db="EMBL/GenBank/DDBJ databases">
        <title>Murine metabolic-syndrome-specific gut microbial biobank.</title>
        <authorList>
            <person name="Liu C."/>
        </authorList>
    </citation>
    <scope>NUCLEOTIDE SEQUENCE</scope>
    <source>
        <strain evidence="1">D42-62</strain>
    </source>
</reference>
<organism evidence="1 2">
    <name type="scientific">Parablautia muri</name>
    <dbReference type="NCBI Taxonomy" id="2320879"/>
    <lineage>
        <taxon>Bacteria</taxon>
        <taxon>Bacillati</taxon>
        <taxon>Bacillota</taxon>
        <taxon>Clostridia</taxon>
        <taxon>Lachnospirales</taxon>
        <taxon>Lachnospiraceae</taxon>
        <taxon>Parablautia</taxon>
    </lineage>
</organism>
<evidence type="ECO:0000313" key="2">
    <source>
        <dbReference type="Proteomes" id="UP001154420"/>
    </source>
</evidence>
<comment type="caution">
    <text evidence="1">The sequence shown here is derived from an EMBL/GenBank/DDBJ whole genome shotgun (WGS) entry which is preliminary data.</text>
</comment>
<gene>
    <name evidence="1" type="ORF">D5281_00655</name>
</gene>